<dbReference type="InterPro" id="IPR003593">
    <property type="entry name" value="AAA+_ATPase"/>
</dbReference>
<evidence type="ECO:0000313" key="7">
    <source>
        <dbReference type="Proteomes" id="UP000050700"/>
    </source>
</evidence>
<evidence type="ECO:0000256" key="2">
    <source>
        <dbReference type="ARBA" id="ARBA00022448"/>
    </source>
</evidence>
<protein>
    <submittedName>
        <fullName evidence="6">Cobalt import ATP-binding protein CbiO</fullName>
        <ecNumber evidence="6">3.6.3.-</ecNumber>
    </submittedName>
</protein>
<comment type="similarity">
    <text evidence="1">Belongs to the ABC transporter superfamily.</text>
</comment>
<dbReference type="PROSITE" id="PS50893">
    <property type="entry name" value="ABC_TRANSPORTER_2"/>
    <property type="match status" value="1"/>
</dbReference>
<dbReference type="InterPro" id="IPR027417">
    <property type="entry name" value="P-loop_NTPase"/>
</dbReference>
<evidence type="ECO:0000256" key="4">
    <source>
        <dbReference type="ARBA" id="ARBA00022840"/>
    </source>
</evidence>
<dbReference type="EC" id="3.6.3.-" evidence="6"/>
<evidence type="ECO:0000256" key="1">
    <source>
        <dbReference type="ARBA" id="ARBA00005417"/>
    </source>
</evidence>
<dbReference type="Gene3D" id="3.40.50.300">
    <property type="entry name" value="P-loop containing nucleotide triphosphate hydrolases"/>
    <property type="match status" value="1"/>
</dbReference>
<accession>A0A158SXZ1</accession>
<dbReference type="FunFam" id="3.40.50.300:FF:005187">
    <property type="entry name" value="Uncharacterized ABC transporter ATP-binding protein HI_1618"/>
    <property type="match status" value="1"/>
</dbReference>
<dbReference type="Proteomes" id="UP000050700">
    <property type="component" value="Unassembled WGS sequence"/>
</dbReference>
<feature type="domain" description="ABC transporter" evidence="5">
    <location>
        <begin position="14"/>
        <end position="217"/>
    </location>
</feature>
<keyword evidence="3" id="KW-0547">Nucleotide-binding</keyword>
<keyword evidence="6" id="KW-0378">Hydrolase</keyword>
<dbReference type="CDD" id="cd03225">
    <property type="entry name" value="ABC_cobalt_CbiO_domain1"/>
    <property type="match status" value="1"/>
</dbReference>
<dbReference type="Pfam" id="PF00005">
    <property type="entry name" value="ABC_tran"/>
    <property type="match status" value="1"/>
</dbReference>
<dbReference type="EMBL" id="JMQP01000002">
    <property type="protein sequence ID" value="KIS35735.1"/>
    <property type="molecule type" value="Genomic_DNA"/>
</dbReference>
<gene>
    <name evidence="6" type="primary">cbiO</name>
    <name evidence="6" type="ORF">NTHI1209_01343</name>
</gene>
<dbReference type="SUPFAM" id="SSF52540">
    <property type="entry name" value="P-loop containing nucleoside triphosphate hydrolases"/>
    <property type="match status" value="1"/>
</dbReference>
<organism evidence="6 7">
    <name type="scientific">Haemophilus influenzae</name>
    <dbReference type="NCBI Taxonomy" id="727"/>
    <lineage>
        <taxon>Bacteria</taxon>
        <taxon>Pseudomonadati</taxon>
        <taxon>Pseudomonadota</taxon>
        <taxon>Gammaproteobacteria</taxon>
        <taxon>Pasteurellales</taxon>
        <taxon>Pasteurellaceae</taxon>
        <taxon>Haemophilus</taxon>
    </lineage>
</organism>
<dbReference type="InterPro" id="IPR015856">
    <property type="entry name" value="ABC_transpr_CbiO/EcfA_su"/>
</dbReference>
<dbReference type="InterPro" id="IPR050095">
    <property type="entry name" value="ECF_ABC_transporter_ATP-bd"/>
</dbReference>
<dbReference type="PANTHER" id="PTHR43553:SF24">
    <property type="entry name" value="ENERGY-COUPLING FACTOR TRANSPORTER ATP-BINDING PROTEIN ECFA1"/>
    <property type="match status" value="1"/>
</dbReference>
<keyword evidence="2" id="KW-0813">Transport</keyword>
<dbReference type="GO" id="GO:0016887">
    <property type="term" value="F:ATP hydrolysis activity"/>
    <property type="evidence" value="ECO:0007669"/>
    <property type="project" value="InterPro"/>
</dbReference>
<keyword evidence="4 6" id="KW-0067">ATP-binding</keyword>
<evidence type="ECO:0000313" key="6">
    <source>
        <dbReference type="EMBL" id="KIS35735.1"/>
    </source>
</evidence>
<dbReference type="PANTHER" id="PTHR43553">
    <property type="entry name" value="HEAVY METAL TRANSPORTER"/>
    <property type="match status" value="1"/>
</dbReference>
<dbReference type="PATRIC" id="fig|727.582.peg.1233"/>
<dbReference type="GO" id="GO:0042626">
    <property type="term" value="F:ATPase-coupled transmembrane transporter activity"/>
    <property type="evidence" value="ECO:0007669"/>
    <property type="project" value="TreeGrafter"/>
</dbReference>
<comment type="caution">
    <text evidence="6">The sequence shown here is derived from an EMBL/GenBank/DDBJ whole genome shotgun (WGS) entry which is preliminary data.</text>
</comment>
<dbReference type="GO" id="GO:0043190">
    <property type="term" value="C:ATP-binding cassette (ABC) transporter complex"/>
    <property type="evidence" value="ECO:0007669"/>
    <property type="project" value="TreeGrafter"/>
</dbReference>
<dbReference type="GO" id="GO:0005524">
    <property type="term" value="F:ATP binding"/>
    <property type="evidence" value="ECO:0007669"/>
    <property type="project" value="UniProtKB-KW"/>
</dbReference>
<evidence type="ECO:0000256" key="3">
    <source>
        <dbReference type="ARBA" id="ARBA00022741"/>
    </source>
</evidence>
<evidence type="ECO:0000259" key="5">
    <source>
        <dbReference type="PROSITE" id="PS50893"/>
    </source>
</evidence>
<dbReference type="InterPro" id="IPR003439">
    <property type="entry name" value="ABC_transporter-like_ATP-bd"/>
</dbReference>
<dbReference type="SMART" id="SM00382">
    <property type="entry name" value="AAA"/>
    <property type="match status" value="1"/>
</dbReference>
<name>A0A158SXZ1_HAEIF</name>
<sequence>MVFSSAKREKNNMLAVNNLYIERNGRAIIQDLSFTLEGQKRLFVQGEIGSGKTTLLLALLGFVPVTKGEIKLFDQVCREEKDFAPFRGTIGICFQNADDQLFGPTVLDDIAFGPLNQNMPREQAYHIAEQQLERLGITGLKDRMVHTLSGGEKNFTALAGVLAMQPKILLLDEPTNGLDRKNTEKLTALLRELSLPILISSHHHGFINELATEIISL</sequence>
<dbReference type="AlphaFoldDB" id="A0A158SXZ1"/>
<proteinExistence type="inferred from homology"/>
<reference evidence="6 7" key="1">
    <citation type="submission" date="2014-05" db="EMBL/GenBank/DDBJ databases">
        <title>Methylome analysis of the phasevarions of Haemophilus influenzae.</title>
        <authorList>
            <person name="Atack J.M."/>
            <person name="Fox K.L."/>
            <person name="Power P.M."/>
            <person name="Clark T."/>
            <person name="Jurcisek J."/>
            <person name="Korlach J."/>
            <person name="Bakaletz L.O."/>
            <person name="Jennings M.P."/>
        </authorList>
    </citation>
    <scope>NUCLEOTIDE SEQUENCE [LARGE SCALE GENOMIC DNA]</scope>
    <source>
        <strain evidence="6 7">1209</strain>
    </source>
</reference>